<sequence>MNQLNELNPFNPSLQAAFSSRACKSALNYQQDSRQLFYTLIHISEHCAALPLAYHYLRQHLTEVNKQYPINFSEPYHPDAIGVTLSMPLPDPGLVELNLNACLLQSSPVILTEACWLQAISQAASSQSQMAVKLMAVYSRLTNRESYKVLYQSLLLTAGIEMPALHTWAFARQEQISDCSFEFASIQLALTHFPRVFFPEILGFTLAYCQSRTLLEHCFPAQKLQTQSSLMHFLTGRQKLLSAQIPFIIEAVRDYLQIFAERTESLWPRMQTGFWLYKQQTERCYRHLKQQLENPLSTRQALAKLLQYKASSAFGHHAKIQLAGKSLDDWFSQSPFDSENFLTVLKQSPYINTQNPADSPLLKLFDFNGPMFGVLTESEKELLKIWLGSENSEIPSQDKSAAVMMEVKNPLPFDEKKCSPIINCSHIDYANINYSRLNTRELYYYLVNADLYPEVLATARRRVQRVLQVAKLLNRLPFKPYSHQVFEEYIDAIYQREIKAYQPLEASPKLSRKAYLWGIEQFAPTILTDGCWLQHVNQLGYSHPAIAAILFRIYEDETGNGRLEQNHPYIYQRLLNSLNISVPPIHSRQFIEYPGFIAGAFDIPVYLLAISKFPAAFLPELLGLNMAIELSGLGRVYMQLVDELKFWGIDPAIVSIHISIDNIASGHTALAKKAVQLYLDDISASHGESEMQRHWQRIHTGYCSLQTVGRNFKWTLIYRYLLKQMTGWPKSSLKMTS</sequence>
<evidence type="ECO:0008006" key="3">
    <source>
        <dbReference type="Google" id="ProtNLM"/>
    </source>
</evidence>
<evidence type="ECO:0000313" key="1">
    <source>
        <dbReference type="EMBL" id="CAA9890251.1"/>
    </source>
</evidence>
<dbReference type="Pfam" id="PF14518">
    <property type="entry name" value="Haem_oxygenas_2"/>
    <property type="match status" value="1"/>
</dbReference>
<dbReference type="RefSeq" id="WP_174625204.1">
    <property type="nucleotide sequence ID" value="NZ_CADCXN010000047.1"/>
</dbReference>
<dbReference type="Proteomes" id="UP000494216">
    <property type="component" value="Unassembled WGS sequence"/>
</dbReference>
<dbReference type="EMBL" id="CADCXN010000047">
    <property type="protein sequence ID" value="CAA9890251.1"/>
    <property type="molecule type" value="Genomic_DNA"/>
</dbReference>
<reference evidence="1 2" key="1">
    <citation type="submission" date="2020-02" db="EMBL/GenBank/DDBJ databases">
        <authorList>
            <person name="Hogendoorn C."/>
        </authorList>
    </citation>
    <scope>NUCLEOTIDE SEQUENCE [LARGE SCALE GENOMIC DNA]</scope>
    <source>
        <strain evidence="1">METHB21</strain>
    </source>
</reference>
<dbReference type="AlphaFoldDB" id="A0A8S0WI24"/>
<proteinExistence type="predicted"/>
<comment type="caution">
    <text evidence="1">The sequence shown here is derived from an EMBL/GenBank/DDBJ whole genome shotgun (WGS) entry which is preliminary data.</text>
</comment>
<gene>
    <name evidence="1" type="ORF">METHB2_20082</name>
</gene>
<protein>
    <recommendedName>
        <fullName evidence="3">Iron-containing redox enzyme family protein</fullName>
    </recommendedName>
</protein>
<evidence type="ECO:0000313" key="2">
    <source>
        <dbReference type="Proteomes" id="UP000494216"/>
    </source>
</evidence>
<dbReference type="SMART" id="SM01236">
    <property type="entry name" value="Haem_oxygenase_2"/>
    <property type="match status" value="1"/>
</dbReference>
<organism evidence="1 2">
    <name type="scientific">Candidatus Methylobacter favarea</name>
    <dbReference type="NCBI Taxonomy" id="2707345"/>
    <lineage>
        <taxon>Bacteria</taxon>
        <taxon>Pseudomonadati</taxon>
        <taxon>Pseudomonadota</taxon>
        <taxon>Gammaproteobacteria</taxon>
        <taxon>Methylococcales</taxon>
        <taxon>Methylococcaceae</taxon>
        <taxon>Methylobacter</taxon>
    </lineage>
</organism>
<keyword evidence="2" id="KW-1185">Reference proteome</keyword>
<accession>A0A8S0WI24</accession>
<name>A0A8S0WI24_9GAMM</name>